<dbReference type="EMBL" id="JAUJGC010000022">
    <property type="protein sequence ID" value="MDN5269522.1"/>
    <property type="molecule type" value="Genomic_DNA"/>
</dbReference>
<comment type="caution">
    <text evidence="2">The sequence shown here is derived from an EMBL/GenBank/DDBJ whole genome shotgun (WGS) entry which is preliminary data.</text>
</comment>
<name>A0AAW7QFH7_STRVE</name>
<dbReference type="Proteomes" id="UP001172310">
    <property type="component" value="Unassembled WGS sequence"/>
</dbReference>
<evidence type="ECO:0000313" key="3">
    <source>
        <dbReference type="Proteomes" id="UP001172310"/>
    </source>
</evidence>
<gene>
    <name evidence="2" type="ORF">QY913_05140</name>
</gene>
<evidence type="ECO:0000256" key="1">
    <source>
        <dbReference type="SAM" id="MobiDB-lite"/>
    </source>
</evidence>
<accession>A0AAW7QFH7</accession>
<reference evidence="2" key="1">
    <citation type="submission" date="2023-07" db="EMBL/GenBank/DDBJ databases">
        <title>SVep1, a Temperate Phage of Human Oral Commensal Streptococcus vestibularis.</title>
        <authorList>
            <person name="Wu M."/>
            <person name="Zhu Y."/>
            <person name="Li Y."/>
        </authorList>
    </citation>
    <scope>NUCLEOTIDE SEQUENCE</scope>
    <source>
        <strain evidence="2">SVE8</strain>
    </source>
</reference>
<evidence type="ECO:0000313" key="2">
    <source>
        <dbReference type="EMBL" id="MDN5269522.1"/>
    </source>
</evidence>
<feature type="region of interest" description="Disordered" evidence="1">
    <location>
        <begin position="40"/>
        <end position="60"/>
    </location>
</feature>
<organism evidence="2 3">
    <name type="scientific">Streptococcus vestibularis</name>
    <dbReference type="NCBI Taxonomy" id="1343"/>
    <lineage>
        <taxon>Bacteria</taxon>
        <taxon>Bacillati</taxon>
        <taxon>Bacillota</taxon>
        <taxon>Bacilli</taxon>
        <taxon>Lactobacillales</taxon>
        <taxon>Streptococcaceae</taxon>
        <taxon>Streptococcus</taxon>
    </lineage>
</organism>
<sequence>MADFPSALEEWAKTVQNMVELTPKEQAEITKAGAEEFKKRLESETRQRHYSSHKDPVYGHMADGLTLQTKNVDGVVDGKSTVGWENAFHATNARRLNDGTKKYKADHFVTNVQNSAETQEAVLLAEKAEYDRLMKKKGAS</sequence>
<protein>
    <submittedName>
        <fullName evidence="2">Phage tail protein</fullName>
    </submittedName>
</protein>
<proteinExistence type="predicted"/>
<dbReference type="RefSeq" id="WP_301382227.1">
    <property type="nucleotide sequence ID" value="NZ_JAUJGC010000022.1"/>
</dbReference>
<dbReference type="AlphaFoldDB" id="A0AAW7QFH7"/>
<feature type="compositionally biased region" description="Basic and acidic residues" evidence="1">
    <location>
        <begin position="40"/>
        <end position="57"/>
    </location>
</feature>